<gene>
    <name evidence="2" type="primary">esiB_1</name>
    <name evidence="2" type="ORF">PDESU_02856</name>
</gene>
<dbReference type="PANTHER" id="PTHR11102">
    <property type="entry name" value="SEL-1-LIKE PROTEIN"/>
    <property type="match status" value="1"/>
</dbReference>
<dbReference type="PROSITE" id="PS51257">
    <property type="entry name" value="PROKAR_LIPOPROTEIN"/>
    <property type="match status" value="1"/>
</dbReference>
<evidence type="ECO:0000313" key="2">
    <source>
        <dbReference type="EMBL" id="VGO14297.1"/>
    </source>
</evidence>
<reference evidence="2 3" key="1">
    <citation type="submission" date="2019-04" db="EMBL/GenBank/DDBJ databases">
        <authorList>
            <person name="Van Vliet M D."/>
        </authorList>
    </citation>
    <scope>NUCLEOTIDE SEQUENCE [LARGE SCALE GENOMIC DNA]</scope>
    <source>
        <strain evidence="2 3">F1</strain>
    </source>
</reference>
<name>A0A6C2U354_PONDE</name>
<evidence type="ECO:0000256" key="1">
    <source>
        <dbReference type="SAM" id="MobiDB-lite"/>
    </source>
</evidence>
<dbReference type="EMBL" id="CAAHFG010000001">
    <property type="protein sequence ID" value="VGO14297.1"/>
    <property type="molecule type" value="Genomic_DNA"/>
</dbReference>
<feature type="region of interest" description="Disordered" evidence="1">
    <location>
        <begin position="675"/>
        <end position="694"/>
    </location>
</feature>
<dbReference type="SMART" id="SM00671">
    <property type="entry name" value="SEL1"/>
    <property type="match status" value="6"/>
</dbReference>
<dbReference type="InterPro" id="IPR011990">
    <property type="entry name" value="TPR-like_helical_dom_sf"/>
</dbReference>
<sequence length="727" mass="79824">MLTWIKWRAAIALLCIISMVSCGRKDEGSSPEVKMPKVEKTALKALSADGRKVLALIDEGRLDAIDDALRGLEHSDPDEALVLRACADLSRDCCYKFNPSAAEFSKTLEEMRGMPHFNMLKQQVGIMRQQVGVVDPVSDFEAAAASDRKWKTLWPDLAFGRMVRKLRALAAEGESLTPFPAGAFFSPDKRYIANGILEGISELDGAVLLDSPLKPKPEPGMATLMAKIHSPSYMQDLAMERWGEELVEERESYKHFFLPGVWFEVVGAVAARDSGVWKEWRKGFVDVAECYARRGCFSSSLMVWMCIWEFDGVESGKVVDNGFDKLDEYVETAGSAAESHGLMVASGYWWDYANAAGSSANGGDRLLALLNKTAPRSSIHDRAALAVHAELPLDRVDLRVQVPDVPWASNEKAVALHEKAAAVTGDMEKKKHLMLEAYGLGNADAMMAVGVMHLYGMLPDNDHKEAIRCLELAAEGGSSAAWNQLAILHLNGQGFDTDAGRAFHCYRRAADLGNPDGLHNLAGYYESDNCYNNQSLSLELHKVAADAGSAASCFGLGCFLFNGAGMPADHAAAAEWWEKGVALGHADSMFNLGLLLAEGADGVVQNKLRALELVQQAAALEHGDALCTLYFVFKQGGSGITEQQAMQYLQASANQGCQAALDEIALLRRQESARRAHQQRQLQSQQYNSGGYYGNQADSYDQEAMQRAIESNNRRMRNYQMNQYRVY</sequence>
<dbReference type="RefSeq" id="WP_168442258.1">
    <property type="nucleotide sequence ID" value="NZ_CAAHFG010000001.1"/>
</dbReference>
<dbReference type="Proteomes" id="UP000366872">
    <property type="component" value="Unassembled WGS sequence"/>
</dbReference>
<proteinExistence type="predicted"/>
<dbReference type="AlphaFoldDB" id="A0A6C2U354"/>
<dbReference type="PANTHER" id="PTHR11102:SF160">
    <property type="entry name" value="ERAD-ASSOCIATED E3 UBIQUITIN-PROTEIN LIGASE COMPONENT HRD3"/>
    <property type="match status" value="1"/>
</dbReference>
<dbReference type="Pfam" id="PF08238">
    <property type="entry name" value="Sel1"/>
    <property type="match status" value="7"/>
</dbReference>
<dbReference type="InterPro" id="IPR006597">
    <property type="entry name" value="Sel1-like"/>
</dbReference>
<dbReference type="Gene3D" id="1.25.40.10">
    <property type="entry name" value="Tetratricopeptide repeat domain"/>
    <property type="match status" value="1"/>
</dbReference>
<organism evidence="2 3">
    <name type="scientific">Pontiella desulfatans</name>
    <dbReference type="NCBI Taxonomy" id="2750659"/>
    <lineage>
        <taxon>Bacteria</taxon>
        <taxon>Pseudomonadati</taxon>
        <taxon>Kiritimatiellota</taxon>
        <taxon>Kiritimatiellia</taxon>
        <taxon>Kiritimatiellales</taxon>
        <taxon>Pontiellaceae</taxon>
        <taxon>Pontiella</taxon>
    </lineage>
</organism>
<protein>
    <submittedName>
        <fullName evidence="2">Secretory immunoglobulin A-binding protein EsiB</fullName>
    </submittedName>
</protein>
<accession>A0A6C2U354</accession>
<evidence type="ECO:0000313" key="3">
    <source>
        <dbReference type="Proteomes" id="UP000366872"/>
    </source>
</evidence>
<keyword evidence="3" id="KW-1185">Reference proteome</keyword>
<dbReference type="InterPro" id="IPR050767">
    <property type="entry name" value="Sel1_AlgK"/>
</dbReference>
<dbReference type="SUPFAM" id="SSF81901">
    <property type="entry name" value="HCP-like"/>
    <property type="match status" value="1"/>
</dbReference>